<proteinExistence type="inferred from homology"/>
<organism evidence="5 6">
    <name type="scientific">Paenibacillus sediminis</name>
    <dbReference type="NCBI Taxonomy" id="664909"/>
    <lineage>
        <taxon>Bacteria</taxon>
        <taxon>Bacillati</taxon>
        <taxon>Bacillota</taxon>
        <taxon>Bacilli</taxon>
        <taxon>Bacillales</taxon>
        <taxon>Paenibacillaceae</taxon>
        <taxon>Paenibacillus</taxon>
    </lineage>
</organism>
<dbReference type="PANTHER" id="PTHR30632">
    <property type="entry name" value="MOLYBDATE-BINDING PERIPLASMIC PROTEIN"/>
    <property type="match status" value="1"/>
</dbReference>
<evidence type="ECO:0000313" key="6">
    <source>
        <dbReference type="Proteomes" id="UP001519273"/>
    </source>
</evidence>
<feature type="chain" id="PRO_5045127923" evidence="4">
    <location>
        <begin position="23"/>
        <end position="266"/>
    </location>
</feature>
<dbReference type="InterPro" id="IPR005950">
    <property type="entry name" value="ModA"/>
</dbReference>
<dbReference type="InterPro" id="IPR050682">
    <property type="entry name" value="ModA/WtpA"/>
</dbReference>
<feature type="signal peptide" evidence="4">
    <location>
        <begin position="1"/>
        <end position="22"/>
    </location>
</feature>
<dbReference type="PIRSF" id="PIRSF004846">
    <property type="entry name" value="ModA"/>
    <property type="match status" value="1"/>
</dbReference>
<gene>
    <name evidence="5" type="ORF">J2Z20_000839</name>
</gene>
<dbReference type="SUPFAM" id="SSF53850">
    <property type="entry name" value="Periplasmic binding protein-like II"/>
    <property type="match status" value="1"/>
</dbReference>
<evidence type="ECO:0000256" key="2">
    <source>
        <dbReference type="ARBA" id="ARBA00022723"/>
    </source>
</evidence>
<keyword evidence="2" id="KW-0479">Metal-binding</keyword>
<evidence type="ECO:0000256" key="1">
    <source>
        <dbReference type="ARBA" id="ARBA00009175"/>
    </source>
</evidence>
<dbReference type="Gene3D" id="3.40.190.10">
    <property type="entry name" value="Periplasmic binding protein-like II"/>
    <property type="match status" value="2"/>
</dbReference>
<keyword evidence="6" id="KW-1185">Reference proteome</keyword>
<dbReference type="Pfam" id="PF13531">
    <property type="entry name" value="SBP_bac_11"/>
    <property type="match status" value="1"/>
</dbReference>
<evidence type="ECO:0000256" key="3">
    <source>
        <dbReference type="ARBA" id="ARBA00022729"/>
    </source>
</evidence>
<accession>A0ABS4H0C3</accession>
<sequence>MLKRTMFRLVSLTLLSTLFVLPAGCGIHRDTTAAEKTELIVSAAASLTNSLKEIESIYESEHPDIDLKFNFGASGALSQQIEQGAPADLFISADTKNMNTLVDHHLVDKNQQSVLLSNKLVVIVSSDNKTSIQKAEDLSKPDFKYIAIGDPSTVPAGAYTKDALIHAGLWDSLQPKTVPGKDVRQVLTYVESGNADAGFVYRTDAMSSKKVKVAFSVDPNSYSPIQYPAGIITSTTHLSEAQKLYDFLQGKKAQDIFMKYGFIASK</sequence>
<dbReference type="EMBL" id="JAGGKP010000001">
    <property type="protein sequence ID" value="MBP1935978.1"/>
    <property type="molecule type" value="Genomic_DNA"/>
</dbReference>
<dbReference type="InterPro" id="IPR041879">
    <property type="entry name" value="YvgL-like_PBP2"/>
</dbReference>
<dbReference type="NCBIfam" id="TIGR01256">
    <property type="entry name" value="modA"/>
    <property type="match status" value="1"/>
</dbReference>
<comment type="caution">
    <text evidence="5">The sequence shown here is derived from an EMBL/GenBank/DDBJ whole genome shotgun (WGS) entry which is preliminary data.</text>
</comment>
<keyword evidence="3 4" id="KW-0732">Signal</keyword>
<protein>
    <submittedName>
        <fullName evidence="5">Molybdate transport system substrate-binding protein</fullName>
    </submittedName>
</protein>
<reference evidence="5 6" key="1">
    <citation type="submission" date="2021-03" db="EMBL/GenBank/DDBJ databases">
        <title>Genomic Encyclopedia of Type Strains, Phase IV (KMG-IV): sequencing the most valuable type-strain genomes for metagenomic binning, comparative biology and taxonomic classification.</title>
        <authorList>
            <person name="Goeker M."/>
        </authorList>
    </citation>
    <scope>NUCLEOTIDE SEQUENCE [LARGE SCALE GENOMIC DNA]</scope>
    <source>
        <strain evidence="5 6">DSM 23491</strain>
    </source>
</reference>
<dbReference type="Proteomes" id="UP001519273">
    <property type="component" value="Unassembled WGS sequence"/>
</dbReference>
<comment type="similarity">
    <text evidence="1">Belongs to the bacterial solute-binding protein ModA family.</text>
</comment>
<evidence type="ECO:0000313" key="5">
    <source>
        <dbReference type="EMBL" id="MBP1935978.1"/>
    </source>
</evidence>
<evidence type="ECO:0000256" key="4">
    <source>
        <dbReference type="SAM" id="SignalP"/>
    </source>
</evidence>
<name>A0ABS4H0C3_9BACL</name>
<dbReference type="CDD" id="cd13537">
    <property type="entry name" value="PBP2_YvgL_like"/>
    <property type="match status" value="1"/>
</dbReference>
<dbReference type="PANTHER" id="PTHR30632:SF0">
    <property type="entry name" value="SULFATE-BINDING PROTEIN"/>
    <property type="match status" value="1"/>
</dbReference>